<evidence type="ECO:0000256" key="1">
    <source>
        <dbReference type="SAM" id="MobiDB-lite"/>
    </source>
</evidence>
<evidence type="ECO:0000259" key="2">
    <source>
        <dbReference type="SMART" id="SM00256"/>
    </source>
</evidence>
<reference evidence="3 4" key="1">
    <citation type="submission" date="2019-05" db="EMBL/GenBank/DDBJ databases">
        <title>Mikania micrantha, genome provides insights into the molecular mechanism of rapid growth.</title>
        <authorList>
            <person name="Liu B."/>
        </authorList>
    </citation>
    <scope>NUCLEOTIDE SEQUENCE [LARGE SCALE GENOMIC DNA]</scope>
    <source>
        <strain evidence="3">NLD-2019</strain>
        <tissue evidence="3">Leaf</tissue>
    </source>
</reference>
<gene>
    <name evidence="3" type="ORF">E3N88_36874</name>
</gene>
<protein>
    <recommendedName>
        <fullName evidence="2">F-box domain-containing protein</fullName>
    </recommendedName>
</protein>
<dbReference type="SMART" id="SM00256">
    <property type="entry name" value="FBOX"/>
    <property type="match status" value="1"/>
</dbReference>
<dbReference type="Proteomes" id="UP000326396">
    <property type="component" value="Linkage Group LG7"/>
</dbReference>
<dbReference type="Gene3D" id="1.20.1280.50">
    <property type="match status" value="1"/>
</dbReference>
<keyword evidence="4" id="KW-1185">Reference proteome</keyword>
<feature type="domain" description="F-box" evidence="2">
    <location>
        <begin position="6"/>
        <end position="46"/>
    </location>
</feature>
<dbReference type="NCBIfam" id="TIGR01640">
    <property type="entry name" value="F_box_assoc_1"/>
    <property type="match status" value="1"/>
</dbReference>
<dbReference type="CDD" id="cd22157">
    <property type="entry name" value="F-box_AtFBW1-like"/>
    <property type="match status" value="1"/>
</dbReference>
<organism evidence="3 4">
    <name type="scientific">Mikania micrantha</name>
    <name type="common">bitter vine</name>
    <dbReference type="NCBI Taxonomy" id="192012"/>
    <lineage>
        <taxon>Eukaryota</taxon>
        <taxon>Viridiplantae</taxon>
        <taxon>Streptophyta</taxon>
        <taxon>Embryophyta</taxon>
        <taxon>Tracheophyta</taxon>
        <taxon>Spermatophyta</taxon>
        <taxon>Magnoliopsida</taxon>
        <taxon>eudicotyledons</taxon>
        <taxon>Gunneridae</taxon>
        <taxon>Pentapetalae</taxon>
        <taxon>asterids</taxon>
        <taxon>campanulids</taxon>
        <taxon>Asterales</taxon>
        <taxon>Asteraceae</taxon>
        <taxon>Asteroideae</taxon>
        <taxon>Heliantheae alliance</taxon>
        <taxon>Eupatorieae</taxon>
        <taxon>Mikania</taxon>
    </lineage>
</organism>
<dbReference type="Pfam" id="PF00646">
    <property type="entry name" value="F-box"/>
    <property type="match status" value="1"/>
</dbReference>
<dbReference type="SUPFAM" id="SSF81383">
    <property type="entry name" value="F-box domain"/>
    <property type="match status" value="1"/>
</dbReference>
<dbReference type="PANTHER" id="PTHR31672:SF13">
    <property type="entry name" value="F-BOX PROTEIN CPR30-LIKE"/>
    <property type="match status" value="1"/>
</dbReference>
<evidence type="ECO:0000313" key="4">
    <source>
        <dbReference type="Proteomes" id="UP000326396"/>
    </source>
</evidence>
<dbReference type="Pfam" id="PF08268">
    <property type="entry name" value="FBA_3"/>
    <property type="match status" value="1"/>
</dbReference>
<proteinExistence type="predicted"/>
<feature type="compositionally biased region" description="Basic residues" evidence="1">
    <location>
        <begin position="351"/>
        <end position="370"/>
    </location>
</feature>
<dbReference type="OrthoDB" id="591557at2759"/>
<name>A0A5N6M4W0_9ASTR</name>
<feature type="region of interest" description="Disordered" evidence="1">
    <location>
        <begin position="334"/>
        <end position="370"/>
    </location>
</feature>
<dbReference type="InterPro" id="IPR001810">
    <property type="entry name" value="F-box_dom"/>
</dbReference>
<dbReference type="InterPro" id="IPR050796">
    <property type="entry name" value="SCF_F-box_component"/>
</dbReference>
<dbReference type="PANTHER" id="PTHR31672">
    <property type="entry name" value="BNACNNG10540D PROTEIN"/>
    <property type="match status" value="1"/>
</dbReference>
<comment type="caution">
    <text evidence="3">The sequence shown here is derived from an EMBL/GenBank/DDBJ whole genome shotgun (WGS) entry which is preliminary data.</text>
</comment>
<dbReference type="InterPro" id="IPR036047">
    <property type="entry name" value="F-box-like_dom_sf"/>
</dbReference>
<sequence>MAAEEVVFDVVEKILVRLDVKDIIRCKSVCKSWQSFISSPEFVKSHLRHAYKNDHDRDKIGHRRIGISQLFSNHEISLCANFMYMVGSCNGLVCISIRDAEIKVVNPSTRERRKLRTPDYQPVERLVTIRQVACLGFGYDASTDDYKVIAGFRDWVFEERTLFHVLTLKSSIWKVIGEVKYKNLSNRPGVLCGGALHYFMYAGKKKVIMSLDLSTEEFKEIPQPLQVEYDNAEDFFNQRLGVIVDEEDNECLCIYSFSSSLFGKKWVMKNNKWEPYNERRKYDIAHFFSSRRLVDSQNRTSFIYVHDYGRLVPSDGYSIGASLFVRSLVSPHPPGQPKELLEDSDDARSNTPKRKRKRKKFCKHKRALLS</sequence>
<accession>A0A5N6M4W0</accession>
<dbReference type="EMBL" id="SZYD01000017">
    <property type="protein sequence ID" value="KAD3068994.1"/>
    <property type="molecule type" value="Genomic_DNA"/>
</dbReference>
<dbReference type="InterPro" id="IPR013187">
    <property type="entry name" value="F-box-assoc_dom_typ3"/>
</dbReference>
<dbReference type="InterPro" id="IPR017451">
    <property type="entry name" value="F-box-assoc_interact_dom"/>
</dbReference>
<evidence type="ECO:0000313" key="3">
    <source>
        <dbReference type="EMBL" id="KAD3068994.1"/>
    </source>
</evidence>
<dbReference type="AlphaFoldDB" id="A0A5N6M4W0"/>